<evidence type="ECO:0000313" key="3">
    <source>
        <dbReference type="EMBL" id="KAK6955298.1"/>
    </source>
</evidence>
<dbReference type="AlphaFoldDB" id="A0AAX6MRM9"/>
<sequence>MAALNEAHKTRIISHMNADHYRELEHYLRAFNGLSASSARGAQLTDMTTETMTIRTASGATHSVAIKPPLASAADARVRLVDMAVEALQKLGLSDIRITTFTPPQGVGAATFLGVSLYIVCAATLPLVQPGTAAWTFLDEYFPFGGVARYFWVVRAILVPTVVLHLFEAWWMARSRLAKHGIDAYSKLWLLWIGDTLMEGYPAMVRFDGLVEAERKKKESGKH</sequence>
<accession>A0AAX6MRM9</accession>
<dbReference type="InterPro" id="IPR037119">
    <property type="entry name" value="Haem_oxidase_HugZ-like_sf"/>
</dbReference>
<keyword evidence="1" id="KW-0472">Membrane</keyword>
<gene>
    <name evidence="3" type="ORF">Daesc_002931</name>
</gene>
<reference evidence="3 4" key="1">
    <citation type="journal article" date="2024" name="Front Chem Biol">
        <title>Unveiling the potential of Daldinia eschscholtzii MFLUCC 19-0629 through bioactivity and bioinformatics studies for enhanced sustainable agriculture production.</title>
        <authorList>
            <person name="Brooks S."/>
            <person name="Weaver J.A."/>
            <person name="Klomchit A."/>
            <person name="Alharthi S.A."/>
            <person name="Onlamun T."/>
            <person name="Nurani R."/>
            <person name="Vong T.K."/>
            <person name="Alberti F."/>
            <person name="Greco C."/>
        </authorList>
    </citation>
    <scope>NUCLEOTIDE SEQUENCE [LARGE SCALE GENOMIC DNA]</scope>
    <source>
        <strain evidence="3">MFLUCC 19-0629</strain>
    </source>
</reference>
<protein>
    <recommendedName>
        <fullName evidence="2">DUF2470 domain-containing protein</fullName>
    </recommendedName>
</protein>
<feature type="domain" description="DUF2470" evidence="2">
    <location>
        <begin position="9"/>
        <end position="83"/>
    </location>
</feature>
<comment type="caution">
    <text evidence="3">The sequence shown here is derived from an EMBL/GenBank/DDBJ whole genome shotgun (WGS) entry which is preliminary data.</text>
</comment>
<evidence type="ECO:0000313" key="4">
    <source>
        <dbReference type="Proteomes" id="UP001369815"/>
    </source>
</evidence>
<evidence type="ECO:0000259" key="2">
    <source>
        <dbReference type="Pfam" id="PF10615"/>
    </source>
</evidence>
<keyword evidence="4" id="KW-1185">Reference proteome</keyword>
<keyword evidence="1" id="KW-1133">Transmembrane helix</keyword>
<dbReference type="Pfam" id="PF10615">
    <property type="entry name" value="DUF2470"/>
    <property type="match status" value="1"/>
</dbReference>
<dbReference type="Gene3D" id="3.20.180.10">
    <property type="entry name" value="PNP-oxidase-like"/>
    <property type="match status" value="1"/>
</dbReference>
<dbReference type="EMBL" id="JBANMG010000003">
    <property type="protein sequence ID" value="KAK6955298.1"/>
    <property type="molecule type" value="Genomic_DNA"/>
</dbReference>
<keyword evidence="1" id="KW-0812">Transmembrane</keyword>
<dbReference type="InterPro" id="IPR019595">
    <property type="entry name" value="DUF2470"/>
</dbReference>
<feature type="transmembrane region" description="Helical" evidence="1">
    <location>
        <begin position="148"/>
        <end position="167"/>
    </location>
</feature>
<proteinExistence type="predicted"/>
<dbReference type="PANTHER" id="PTHR37783:SF1">
    <property type="entry name" value="MEMBRANE PROTEIN, PUTATIVE (AFU_ORTHOLOGUE AFUA_1G04315)-RELATED"/>
    <property type="match status" value="1"/>
</dbReference>
<evidence type="ECO:0000256" key="1">
    <source>
        <dbReference type="SAM" id="Phobius"/>
    </source>
</evidence>
<dbReference type="PANTHER" id="PTHR37783">
    <property type="entry name" value="MEMBRANE PROTEIN, PUTATIVE (AFU_ORTHOLOGUE AFUA_1G04315)-RELATED"/>
    <property type="match status" value="1"/>
</dbReference>
<dbReference type="Proteomes" id="UP001369815">
    <property type="component" value="Unassembled WGS sequence"/>
</dbReference>
<organism evidence="3 4">
    <name type="scientific">Daldinia eschscholtzii</name>
    <dbReference type="NCBI Taxonomy" id="292717"/>
    <lineage>
        <taxon>Eukaryota</taxon>
        <taxon>Fungi</taxon>
        <taxon>Dikarya</taxon>
        <taxon>Ascomycota</taxon>
        <taxon>Pezizomycotina</taxon>
        <taxon>Sordariomycetes</taxon>
        <taxon>Xylariomycetidae</taxon>
        <taxon>Xylariales</taxon>
        <taxon>Hypoxylaceae</taxon>
        <taxon>Daldinia</taxon>
    </lineage>
</organism>
<name>A0AAX6MRM9_9PEZI</name>
<feature type="transmembrane region" description="Helical" evidence="1">
    <location>
        <begin position="107"/>
        <end position="128"/>
    </location>
</feature>